<reference evidence="3" key="2">
    <citation type="submission" date="2021-04" db="EMBL/GenBank/DDBJ databases">
        <title>Genome-wide patterns of bracovirus chromosomal integration into multiple host tissues during parasitism.</title>
        <authorList>
            <person name="Chebbi M.A.C."/>
        </authorList>
    </citation>
    <scope>NUCLEOTIDE SEQUENCE</scope>
    <source>
        <tissue evidence="3">Whole body</tissue>
    </source>
</reference>
<dbReference type="OrthoDB" id="10058185at2759"/>
<dbReference type="EMBL" id="JAAOIC020000002">
    <property type="protein sequence ID" value="KAG8042475.1"/>
    <property type="molecule type" value="Genomic_DNA"/>
</dbReference>
<dbReference type="GO" id="GO:0008743">
    <property type="term" value="F:L-threonine 3-dehydrogenase activity"/>
    <property type="evidence" value="ECO:0007669"/>
    <property type="project" value="TreeGrafter"/>
</dbReference>
<comment type="similarity">
    <text evidence="1">Belongs to the NAD(P)-dependent epimerase/dehydratase family.</text>
</comment>
<reference evidence="3" key="1">
    <citation type="submission" date="2020-03" db="EMBL/GenBank/DDBJ databases">
        <authorList>
            <person name="Chebbi M.A."/>
            <person name="Drezen J.M."/>
        </authorList>
    </citation>
    <scope>NUCLEOTIDE SEQUENCE</scope>
    <source>
        <tissue evidence="3">Whole body</tissue>
    </source>
</reference>
<protein>
    <recommendedName>
        <fullName evidence="2">NAD-dependent epimerase/dehydratase domain-containing protein</fullName>
    </recommendedName>
</protein>
<evidence type="ECO:0000256" key="1">
    <source>
        <dbReference type="ARBA" id="ARBA00007637"/>
    </source>
</evidence>
<dbReference type="PANTHER" id="PTHR42687">
    <property type="entry name" value="L-THREONINE 3-DEHYDROGENASE"/>
    <property type="match status" value="1"/>
</dbReference>
<gene>
    <name evidence="3" type="ORF">G9C98_005109</name>
</gene>
<dbReference type="AlphaFoldDB" id="A0A8J5RBZ8"/>
<evidence type="ECO:0000259" key="2">
    <source>
        <dbReference type="Pfam" id="PF01370"/>
    </source>
</evidence>
<proteinExistence type="inferred from homology"/>
<organism evidence="3 4">
    <name type="scientific">Cotesia typhae</name>
    <dbReference type="NCBI Taxonomy" id="2053667"/>
    <lineage>
        <taxon>Eukaryota</taxon>
        <taxon>Metazoa</taxon>
        <taxon>Ecdysozoa</taxon>
        <taxon>Arthropoda</taxon>
        <taxon>Hexapoda</taxon>
        <taxon>Insecta</taxon>
        <taxon>Pterygota</taxon>
        <taxon>Neoptera</taxon>
        <taxon>Endopterygota</taxon>
        <taxon>Hymenoptera</taxon>
        <taxon>Apocrita</taxon>
        <taxon>Ichneumonoidea</taxon>
        <taxon>Braconidae</taxon>
        <taxon>Microgastrinae</taxon>
        <taxon>Cotesia</taxon>
    </lineage>
</organism>
<evidence type="ECO:0000313" key="3">
    <source>
        <dbReference type="EMBL" id="KAG8042475.1"/>
    </source>
</evidence>
<comment type="caution">
    <text evidence="3">The sequence shown here is derived from an EMBL/GenBank/DDBJ whole genome shotgun (WGS) entry which is preliminary data.</text>
</comment>
<name>A0A8J5RBZ8_9HYME</name>
<evidence type="ECO:0000313" key="4">
    <source>
        <dbReference type="Proteomes" id="UP000729913"/>
    </source>
</evidence>
<dbReference type="PANTHER" id="PTHR42687:SF1">
    <property type="entry name" value="L-THREONINE 3-DEHYDROGENASE, MITOCHONDRIAL"/>
    <property type="match status" value="1"/>
</dbReference>
<dbReference type="InterPro" id="IPR051225">
    <property type="entry name" value="NAD(P)_epim/dehydratase"/>
</dbReference>
<keyword evidence="4" id="KW-1185">Reference proteome</keyword>
<dbReference type="InterPro" id="IPR001509">
    <property type="entry name" value="Epimerase_deHydtase"/>
</dbReference>
<dbReference type="Proteomes" id="UP000729913">
    <property type="component" value="Unassembled WGS sequence"/>
</dbReference>
<dbReference type="GO" id="GO:0006567">
    <property type="term" value="P:L-threonine catabolic process"/>
    <property type="evidence" value="ECO:0007669"/>
    <property type="project" value="TreeGrafter"/>
</dbReference>
<feature type="domain" description="NAD-dependent epimerase/dehydratase" evidence="2">
    <location>
        <begin position="39"/>
        <end position="178"/>
    </location>
</feature>
<sequence length="301" mass="34601">MFSRKFLRLKSQINISLRGIKTSEIFKKDIRSSDKPPRILITGGLGQLGTECAKLLRKNYGSENVILSDIIKPSNESLSNGPFIFADILDFKGLQKIVVNHQIDWLIHFSALLSVIGEQNVPLAVRVNIEGMHNVMELAKQYNLKIFVPSTIGAFGPDSPRNPTPNTTVQRPRTIYGVKPYTKLPMMYIDDCLNSLFQFLNVPDEMLKKRTYNVTAMSFTPEELFNELRKHIPDLEISYKPDSRQLIAESWPQVFDDSEARNDWGWSHKYDLKRLVSTMIQDVSENFVPKYQRLKEVNSYV</sequence>
<accession>A0A8J5RBZ8</accession>
<dbReference type="Pfam" id="PF01370">
    <property type="entry name" value="Epimerase"/>
    <property type="match status" value="1"/>
</dbReference>